<keyword evidence="3" id="KW-1185">Reference proteome</keyword>
<evidence type="ECO:0000256" key="1">
    <source>
        <dbReference type="SAM" id="MobiDB-lite"/>
    </source>
</evidence>
<keyword evidence="2" id="KW-0548">Nucleotidyltransferase</keyword>
<proteinExistence type="predicted"/>
<name>A0AAV4FSH4_9GAST</name>
<evidence type="ECO:0000313" key="2">
    <source>
        <dbReference type="EMBL" id="GFR76288.1"/>
    </source>
</evidence>
<accession>A0AAV4FSH4</accession>
<dbReference type="AlphaFoldDB" id="A0AAV4FSH4"/>
<comment type="caution">
    <text evidence="2">The sequence shown here is derived from an EMBL/GenBank/DDBJ whole genome shotgun (WGS) entry which is preliminary data.</text>
</comment>
<reference evidence="2 3" key="1">
    <citation type="journal article" date="2021" name="Elife">
        <title>Chloroplast acquisition without the gene transfer in kleptoplastic sea slugs, Plakobranchus ocellatus.</title>
        <authorList>
            <person name="Maeda T."/>
            <person name="Takahashi S."/>
            <person name="Yoshida T."/>
            <person name="Shimamura S."/>
            <person name="Takaki Y."/>
            <person name="Nagai Y."/>
            <person name="Toyoda A."/>
            <person name="Suzuki Y."/>
            <person name="Arimoto A."/>
            <person name="Ishii H."/>
            <person name="Satoh N."/>
            <person name="Nishiyama T."/>
            <person name="Hasebe M."/>
            <person name="Maruyama T."/>
            <person name="Minagawa J."/>
            <person name="Obokata J."/>
            <person name="Shigenobu S."/>
        </authorList>
    </citation>
    <scope>NUCLEOTIDE SEQUENCE [LARGE SCALE GENOMIC DNA]</scope>
</reference>
<sequence length="224" mass="25861">MLPVLPQSDNGCRHSQRHSERDFGQPRPPGDPSSEIPWFNTQVKEAKRERRAAELKSNKTGLHVHREIFISARNRFNSVVSSVKRQHYLSKLSSAGAPCKSLSRVQVVQNNAARLIFKKKKTTSVSPLLKELHWLPIAERIDYKTCVLCFNSILNIAPQYLKELFSLYQPKRKLRSSDDSMILKVPRMNLKSFGDRAFSSYAPRIWNSLPEEIRNIEKLESFKK</sequence>
<protein>
    <submittedName>
        <fullName evidence="2">Reverse transcriptase-like protein</fullName>
    </submittedName>
</protein>
<evidence type="ECO:0000313" key="3">
    <source>
        <dbReference type="Proteomes" id="UP000762676"/>
    </source>
</evidence>
<feature type="region of interest" description="Disordered" evidence="1">
    <location>
        <begin position="1"/>
        <end position="37"/>
    </location>
</feature>
<dbReference type="Proteomes" id="UP000762676">
    <property type="component" value="Unassembled WGS sequence"/>
</dbReference>
<keyword evidence="2" id="KW-0695">RNA-directed DNA polymerase</keyword>
<dbReference type="GO" id="GO:0003964">
    <property type="term" value="F:RNA-directed DNA polymerase activity"/>
    <property type="evidence" value="ECO:0007669"/>
    <property type="project" value="UniProtKB-KW"/>
</dbReference>
<gene>
    <name evidence="2" type="ORF">ElyMa_003940800</name>
</gene>
<dbReference type="EMBL" id="BMAT01008015">
    <property type="protein sequence ID" value="GFR76288.1"/>
    <property type="molecule type" value="Genomic_DNA"/>
</dbReference>
<organism evidence="2 3">
    <name type="scientific">Elysia marginata</name>
    <dbReference type="NCBI Taxonomy" id="1093978"/>
    <lineage>
        <taxon>Eukaryota</taxon>
        <taxon>Metazoa</taxon>
        <taxon>Spiralia</taxon>
        <taxon>Lophotrochozoa</taxon>
        <taxon>Mollusca</taxon>
        <taxon>Gastropoda</taxon>
        <taxon>Heterobranchia</taxon>
        <taxon>Euthyneura</taxon>
        <taxon>Panpulmonata</taxon>
        <taxon>Sacoglossa</taxon>
        <taxon>Placobranchoidea</taxon>
        <taxon>Plakobranchidae</taxon>
        <taxon>Elysia</taxon>
    </lineage>
</organism>
<keyword evidence="2" id="KW-0808">Transferase</keyword>